<evidence type="ECO:0000256" key="5">
    <source>
        <dbReference type="ARBA" id="ARBA00023002"/>
    </source>
</evidence>
<protein>
    <recommendedName>
        <fullName evidence="11">Cytochrome P450</fullName>
    </recommendedName>
</protein>
<evidence type="ECO:0000256" key="1">
    <source>
        <dbReference type="ARBA" id="ARBA00001971"/>
    </source>
</evidence>
<dbReference type="PRINTS" id="PR00464">
    <property type="entry name" value="EP450II"/>
</dbReference>
<dbReference type="InterPro" id="IPR036396">
    <property type="entry name" value="Cyt_P450_sf"/>
</dbReference>
<evidence type="ECO:0000256" key="2">
    <source>
        <dbReference type="ARBA" id="ARBA00010617"/>
    </source>
</evidence>
<feature type="region of interest" description="Disordered" evidence="8">
    <location>
        <begin position="162"/>
        <end position="188"/>
    </location>
</feature>
<evidence type="ECO:0000256" key="8">
    <source>
        <dbReference type="SAM" id="MobiDB-lite"/>
    </source>
</evidence>
<dbReference type="PANTHER" id="PTHR24302:SF15">
    <property type="entry name" value="FATTY-ACID PEROXYGENASE"/>
    <property type="match status" value="1"/>
</dbReference>
<evidence type="ECO:0000256" key="4">
    <source>
        <dbReference type="ARBA" id="ARBA00022723"/>
    </source>
</evidence>
<evidence type="ECO:0000256" key="3">
    <source>
        <dbReference type="ARBA" id="ARBA00022617"/>
    </source>
</evidence>
<proteinExistence type="inferred from homology"/>
<dbReference type="EMBL" id="OC921444">
    <property type="protein sequence ID" value="CAD7653406.1"/>
    <property type="molecule type" value="Genomic_DNA"/>
</dbReference>
<dbReference type="InterPro" id="IPR002402">
    <property type="entry name" value="Cyt_P450_E_grp-II"/>
</dbReference>
<keyword evidence="7" id="KW-0503">Monooxygenase</keyword>
<dbReference type="Pfam" id="PF00067">
    <property type="entry name" value="p450"/>
    <property type="match status" value="1"/>
</dbReference>
<dbReference type="GO" id="GO:0008395">
    <property type="term" value="F:steroid hydroxylase activity"/>
    <property type="evidence" value="ECO:0007669"/>
    <property type="project" value="TreeGrafter"/>
</dbReference>
<evidence type="ECO:0008006" key="11">
    <source>
        <dbReference type="Google" id="ProtNLM"/>
    </source>
</evidence>
<dbReference type="AlphaFoldDB" id="A0A7R9M4N4"/>
<feature type="non-terminal residue" evidence="9">
    <location>
        <position position="1"/>
    </location>
</feature>
<dbReference type="GO" id="GO:0016705">
    <property type="term" value="F:oxidoreductase activity, acting on paired donors, with incorporation or reduction of molecular oxygen"/>
    <property type="evidence" value="ECO:0007669"/>
    <property type="project" value="InterPro"/>
</dbReference>
<keyword evidence="3" id="KW-0349">Heme</keyword>
<accession>A0A7R9M4N4</accession>
<evidence type="ECO:0000313" key="9">
    <source>
        <dbReference type="EMBL" id="CAD7653406.1"/>
    </source>
</evidence>
<keyword evidence="6" id="KW-0408">Iron</keyword>
<keyword evidence="5" id="KW-0560">Oxidoreductase</keyword>
<organism evidence="9">
    <name type="scientific">Oppiella nova</name>
    <dbReference type="NCBI Taxonomy" id="334625"/>
    <lineage>
        <taxon>Eukaryota</taxon>
        <taxon>Metazoa</taxon>
        <taxon>Ecdysozoa</taxon>
        <taxon>Arthropoda</taxon>
        <taxon>Chelicerata</taxon>
        <taxon>Arachnida</taxon>
        <taxon>Acari</taxon>
        <taxon>Acariformes</taxon>
        <taxon>Sarcoptiformes</taxon>
        <taxon>Oribatida</taxon>
        <taxon>Brachypylina</taxon>
        <taxon>Oppioidea</taxon>
        <taxon>Oppiidae</taxon>
        <taxon>Oppiella</taxon>
    </lineage>
</organism>
<dbReference type="InterPro" id="IPR001128">
    <property type="entry name" value="Cyt_P450"/>
</dbReference>
<dbReference type="PANTHER" id="PTHR24302">
    <property type="entry name" value="CYTOCHROME P450 FAMILY 3"/>
    <property type="match status" value="1"/>
</dbReference>
<comment type="similarity">
    <text evidence="2">Belongs to the cytochrome P450 family.</text>
</comment>
<dbReference type="Gene3D" id="1.10.630.10">
    <property type="entry name" value="Cytochrome P450"/>
    <property type="match status" value="1"/>
</dbReference>
<name>A0A7R9M4N4_9ACAR</name>
<reference evidence="9" key="1">
    <citation type="submission" date="2020-11" db="EMBL/GenBank/DDBJ databases">
        <authorList>
            <person name="Tran Van P."/>
        </authorList>
    </citation>
    <scope>NUCLEOTIDE SEQUENCE</scope>
</reference>
<dbReference type="GO" id="GO:0020037">
    <property type="term" value="F:heme binding"/>
    <property type="evidence" value="ECO:0007669"/>
    <property type="project" value="InterPro"/>
</dbReference>
<comment type="cofactor">
    <cofactor evidence="1">
        <name>heme</name>
        <dbReference type="ChEBI" id="CHEBI:30413"/>
    </cofactor>
</comment>
<dbReference type="SUPFAM" id="SSF48264">
    <property type="entry name" value="Cytochrome P450"/>
    <property type="match status" value="1"/>
</dbReference>
<keyword evidence="4" id="KW-0479">Metal-binding</keyword>
<dbReference type="Proteomes" id="UP000728032">
    <property type="component" value="Unassembled WGS sequence"/>
</dbReference>
<dbReference type="EMBL" id="CAJPVJ010006619">
    <property type="protein sequence ID" value="CAG2170593.1"/>
    <property type="molecule type" value="Genomic_DNA"/>
</dbReference>
<dbReference type="GO" id="GO:0005506">
    <property type="term" value="F:iron ion binding"/>
    <property type="evidence" value="ECO:0007669"/>
    <property type="project" value="InterPro"/>
</dbReference>
<feature type="compositionally biased region" description="Basic and acidic residues" evidence="8">
    <location>
        <begin position="168"/>
        <end position="188"/>
    </location>
</feature>
<sequence length="188" mass="21333">MRTGGDPIFDQMVSLQRDSEWKRMRTVISPTFTAGKLKRMTPLILECVDTMNDNIDKIIAKSNGKLSVPVDMKPVIGAYIMESIIQVAFGRKVSVLDDTKNPILINARKMLSPSLVSNLRIEFFRILTLKLIDDSKRIVETGSPVKRVDFLHLMFESMKGNNNEATDGSDKYTDSKRDEKYKEIQATD</sequence>
<dbReference type="InterPro" id="IPR050705">
    <property type="entry name" value="Cytochrome_P450_3A"/>
</dbReference>
<keyword evidence="10" id="KW-1185">Reference proteome</keyword>
<dbReference type="OrthoDB" id="6431779at2759"/>
<evidence type="ECO:0000256" key="7">
    <source>
        <dbReference type="ARBA" id="ARBA00023033"/>
    </source>
</evidence>
<evidence type="ECO:0000256" key="6">
    <source>
        <dbReference type="ARBA" id="ARBA00023004"/>
    </source>
</evidence>
<gene>
    <name evidence="9" type="ORF">ONB1V03_LOCUS10060</name>
</gene>
<evidence type="ECO:0000313" key="10">
    <source>
        <dbReference type="Proteomes" id="UP000728032"/>
    </source>
</evidence>